<feature type="transmembrane region" description="Helical" evidence="1">
    <location>
        <begin position="246"/>
        <end position="267"/>
    </location>
</feature>
<proteinExistence type="predicted"/>
<dbReference type="RefSeq" id="WP_046561712.1">
    <property type="nucleotide sequence ID" value="NZ_CP010975.1"/>
</dbReference>
<dbReference type="HOGENOM" id="CLU_043919_0_0_6"/>
<dbReference type="Pfam" id="PF03929">
    <property type="entry name" value="PepSY_TM"/>
    <property type="match status" value="1"/>
</dbReference>
<feature type="transmembrane region" description="Helical" evidence="1">
    <location>
        <begin position="460"/>
        <end position="481"/>
    </location>
</feature>
<keyword evidence="1" id="KW-0472">Membrane</keyword>
<dbReference type="OrthoDB" id="9760788at2"/>
<evidence type="ECO:0000313" key="3">
    <source>
        <dbReference type="Proteomes" id="UP000034071"/>
    </source>
</evidence>
<sequence length="487" mass="55473">MKSSSLHLKAHRWHKRFGLALAVVTIMWGLSGIAHPLMSRIKPVAQAQLPLQALNISQLSSIGQILETAPESNDALILNRQGQAPVIALQTASGWQYHNAKTGERLQNFKDKYLSQLGALYAGLDKEQAKTITLIHQFDYDYPRVNRYLPAYKVEFSDDLNTTVYLDAQSLQLANVSNQYKRFYTRWFSHLHSWDFIPNHTFRYGLMILVTLLLFLSALLGVYLSIRRWRQGSLHKGTKTRRAHRYIGLTVCLAALAFSFSGGFHALNKLVNGNTESYSQKSSPKLLFNPNDYRTLWEQFVAHEPPTNIQQIQLIAVAGHPVLQLHHLTEAPIRHGGHQHGKQKRLIRGDISYFPKEVLIDGQLVSTGTLYLQQLLSQISPKEIISDFRLQPHFNHEYGFIDKKLPTYRIETEESLYFIDPTAQSLSKQVSQQKLLESMSFSVLHKASFLDGLGRDIRDIIIVLFVLGIIAITMLGLRLSLKRRSKP</sequence>
<dbReference type="InterPro" id="IPR005625">
    <property type="entry name" value="PepSY-ass_TM"/>
</dbReference>
<dbReference type="PANTHER" id="PTHR34219">
    <property type="entry name" value="IRON-REGULATED INNER MEMBRANE PROTEIN-RELATED"/>
    <property type="match status" value="1"/>
</dbReference>
<dbReference type="EMBL" id="CP010975">
    <property type="protein sequence ID" value="AKE52668.1"/>
    <property type="molecule type" value="Genomic_DNA"/>
</dbReference>
<keyword evidence="1" id="KW-1133">Transmembrane helix</keyword>
<dbReference type="KEGG" id="kge:TQ33_1727"/>
<keyword evidence="3" id="KW-1185">Reference proteome</keyword>
<evidence type="ECO:0000313" key="2">
    <source>
        <dbReference type="EMBL" id="AKE52668.1"/>
    </source>
</evidence>
<evidence type="ECO:0008006" key="4">
    <source>
        <dbReference type="Google" id="ProtNLM"/>
    </source>
</evidence>
<protein>
    <recommendedName>
        <fullName evidence="4">PepSY-associated TM helix domain protein</fullName>
    </recommendedName>
</protein>
<gene>
    <name evidence="2" type="ORF">TQ33_1727</name>
</gene>
<keyword evidence="1" id="KW-0812">Transmembrane</keyword>
<dbReference type="Proteomes" id="UP000034071">
    <property type="component" value="Chromosome"/>
</dbReference>
<accession>A0A0F6RCS3</accession>
<organism evidence="2 3">
    <name type="scientific">Kangiella geojedonensis</name>
    <dbReference type="NCBI Taxonomy" id="914150"/>
    <lineage>
        <taxon>Bacteria</taxon>
        <taxon>Pseudomonadati</taxon>
        <taxon>Pseudomonadota</taxon>
        <taxon>Gammaproteobacteria</taxon>
        <taxon>Kangiellales</taxon>
        <taxon>Kangiellaceae</taxon>
        <taxon>Kangiella</taxon>
    </lineage>
</organism>
<feature type="transmembrane region" description="Helical" evidence="1">
    <location>
        <begin position="204"/>
        <end position="226"/>
    </location>
</feature>
<reference evidence="2 3" key="1">
    <citation type="submission" date="2015-02" db="EMBL/GenBank/DDBJ databases">
        <title>Complete genome sequence of Kangiella geojedonensis strain YCS-5T.</title>
        <authorList>
            <person name="Kim K.M."/>
        </authorList>
    </citation>
    <scope>NUCLEOTIDE SEQUENCE [LARGE SCALE GENOMIC DNA]</scope>
    <source>
        <strain evidence="2 3">YCS-5</strain>
    </source>
</reference>
<dbReference type="AlphaFoldDB" id="A0A0F6RCS3"/>
<dbReference type="STRING" id="914150.TQ33_1727"/>
<name>A0A0F6RCS3_9GAMM</name>
<evidence type="ECO:0000256" key="1">
    <source>
        <dbReference type="SAM" id="Phobius"/>
    </source>
</evidence>